<dbReference type="InterPro" id="IPR015424">
    <property type="entry name" value="PyrdxlP-dep_Trfase"/>
</dbReference>
<sequence length="361" mass="38342">MNPDELRVSMPSAVRGTAYLNTGASGPSPRPVRDAMEEALDAHAEAHLDSPYMYESRVASETRDAVASFVGAPPERVALTSNTTNGINTVADCFDPDGDDTVVTTALEHPAGVLPWQRLAETRRTNVRTVPAATDGDGLDRDAYKDAVDGAALVCLSSVSWYGVSVPVAQLVDVAHDTGASVVVDAAQSVGVEDVDVTDWGAEYVAFPAHKWLLGSWGAGFLYVASDAPSDGQERVGYKSTVSPNDSPTLHDDARRFEVSTSSPSVLAGARAGVETVRSVGLKTVEKRVSSLTDRLEDRLGDRHLTTGCGLVRFSDPTPEGTAERLKNEGVVIRSLPNGDLRASLHVFNTPEDVDRLAEAL</sequence>
<feature type="domain" description="Aminotransferase class V" evidence="2">
    <location>
        <begin position="19"/>
        <end position="357"/>
    </location>
</feature>
<evidence type="ECO:0000313" key="3">
    <source>
        <dbReference type="EMBL" id="MCX2818510.1"/>
    </source>
</evidence>
<proteinExistence type="predicted"/>
<dbReference type="Gene3D" id="3.40.640.10">
    <property type="entry name" value="Type I PLP-dependent aspartate aminotransferase-like (Major domain)"/>
    <property type="match status" value="1"/>
</dbReference>
<name>A0A9Q4GH73_9EURY</name>
<comment type="caution">
    <text evidence="3">The sequence shown here is derived from an EMBL/GenBank/DDBJ whole genome shotgun (WGS) entry which is preliminary data.</text>
</comment>
<reference evidence="3" key="1">
    <citation type="submission" date="2022-09" db="EMBL/GenBank/DDBJ databases">
        <title>Haloadaptaus new haloarchaeum isolated from saline soil.</title>
        <authorList>
            <person name="Duran-Viseras A."/>
            <person name="Sanchez-Porro C."/>
            <person name="Ventosa A."/>
        </authorList>
    </citation>
    <scope>NUCLEOTIDE SEQUENCE</scope>
    <source>
        <strain evidence="3">F3-133</strain>
    </source>
</reference>
<dbReference type="PANTHER" id="PTHR43586:SF8">
    <property type="entry name" value="CYSTEINE DESULFURASE 1, CHLOROPLASTIC"/>
    <property type="match status" value="1"/>
</dbReference>
<dbReference type="InterPro" id="IPR000192">
    <property type="entry name" value="Aminotrans_V_dom"/>
</dbReference>
<dbReference type="Proteomes" id="UP001149411">
    <property type="component" value="Unassembled WGS sequence"/>
</dbReference>
<keyword evidence="1" id="KW-0663">Pyridoxal phosphate</keyword>
<dbReference type="Pfam" id="PF00266">
    <property type="entry name" value="Aminotran_5"/>
    <property type="match status" value="1"/>
</dbReference>
<dbReference type="InterPro" id="IPR015421">
    <property type="entry name" value="PyrdxlP-dep_Trfase_major"/>
</dbReference>
<protein>
    <submittedName>
        <fullName evidence="3">Aminotransferase class V-fold PLP-dependent enzyme</fullName>
    </submittedName>
</protein>
<dbReference type="Gene3D" id="3.90.1150.10">
    <property type="entry name" value="Aspartate Aminotransferase, domain 1"/>
    <property type="match status" value="1"/>
</dbReference>
<dbReference type="GO" id="GO:0008483">
    <property type="term" value="F:transaminase activity"/>
    <property type="evidence" value="ECO:0007669"/>
    <property type="project" value="UniProtKB-KW"/>
</dbReference>
<keyword evidence="4" id="KW-1185">Reference proteome</keyword>
<accession>A0A9Q4GH73</accession>
<gene>
    <name evidence="3" type="ORF">EGH25_03965</name>
</gene>
<organism evidence="3 4">
    <name type="scientific">Halorutilus salinus</name>
    <dbReference type="NCBI Taxonomy" id="2487751"/>
    <lineage>
        <taxon>Archaea</taxon>
        <taxon>Methanobacteriati</taxon>
        <taxon>Methanobacteriota</taxon>
        <taxon>Stenosarchaea group</taxon>
        <taxon>Halobacteria</taxon>
        <taxon>Halorutilales</taxon>
        <taxon>Halorutilaceae</taxon>
        <taxon>Halorutilus</taxon>
    </lineage>
</organism>
<evidence type="ECO:0000313" key="4">
    <source>
        <dbReference type="Proteomes" id="UP001149411"/>
    </source>
</evidence>
<keyword evidence="3" id="KW-0808">Transferase</keyword>
<dbReference type="SUPFAM" id="SSF53383">
    <property type="entry name" value="PLP-dependent transferases"/>
    <property type="match status" value="1"/>
</dbReference>
<evidence type="ECO:0000256" key="1">
    <source>
        <dbReference type="ARBA" id="ARBA00022898"/>
    </source>
</evidence>
<dbReference type="AlphaFoldDB" id="A0A9Q4GH73"/>
<dbReference type="InterPro" id="IPR015422">
    <property type="entry name" value="PyrdxlP-dep_Trfase_small"/>
</dbReference>
<keyword evidence="3" id="KW-0032">Aminotransferase</keyword>
<dbReference type="EMBL" id="RKLV01000003">
    <property type="protein sequence ID" value="MCX2818510.1"/>
    <property type="molecule type" value="Genomic_DNA"/>
</dbReference>
<dbReference type="PANTHER" id="PTHR43586">
    <property type="entry name" value="CYSTEINE DESULFURASE"/>
    <property type="match status" value="1"/>
</dbReference>
<evidence type="ECO:0000259" key="2">
    <source>
        <dbReference type="Pfam" id="PF00266"/>
    </source>
</evidence>
<dbReference type="RefSeq" id="WP_266086354.1">
    <property type="nucleotide sequence ID" value="NZ_RKLV01000003.1"/>
</dbReference>